<feature type="compositionally biased region" description="Polar residues" evidence="14">
    <location>
        <begin position="563"/>
        <end position="588"/>
    </location>
</feature>
<evidence type="ECO:0000256" key="14">
    <source>
        <dbReference type="SAM" id="MobiDB-lite"/>
    </source>
</evidence>
<dbReference type="InterPro" id="IPR011011">
    <property type="entry name" value="Znf_FYVE_PHD"/>
</dbReference>
<feature type="compositionally biased region" description="Polar residues" evidence="14">
    <location>
        <begin position="662"/>
        <end position="674"/>
    </location>
</feature>
<feature type="compositionally biased region" description="Low complexity" evidence="14">
    <location>
        <begin position="675"/>
        <end position="689"/>
    </location>
</feature>
<dbReference type="Pfam" id="PF00790">
    <property type="entry name" value="VHS"/>
    <property type="match status" value="1"/>
</dbReference>
<evidence type="ECO:0000256" key="2">
    <source>
        <dbReference type="ARBA" id="ARBA00004125"/>
    </source>
</evidence>
<evidence type="ECO:0000256" key="9">
    <source>
        <dbReference type="ARBA" id="ARBA00022771"/>
    </source>
</evidence>
<dbReference type="SUPFAM" id="SSF48464">
    <property type="entry name" value="ENTH/VHS domain"/>
    <property type="match status" value="1"/>
</dbReference>
<dbReference type="PANTHER" id="PTHR47794">
    <property type="entry name" value="VACUOLAR PROTEIN SORTING-ASSOCIATED PROTEIN 27"/>
    <property type="match status" value="1"/>
</dbReference>
<dbReference type="PROSITE" id="PS50330">
    <property type="entry name" value="UIM"/>
    <property type="match status" value="2"/>
</dbReference>
<keyword evidence="10" id="KW-0862">Zinc</keyword>
<keyword evidence="11 12" id="KW-0472">Membrane</keyword>
<feature type="domain" description="FYVE-type" evidence="15">
    <location>
        <begin position="273"/>
        <end position="333"/>
    </location>
</feature>
<dbReference type="FunFam" id="3.30.40.10:FF:000161">
    <property type="entry name" value="Vacuolar protein sorting-associated protein 27"/>
    <property type="match status" value="1"/>
</dbReference>
<dbReference type="Gene3D" id="6.10.140.100">
    <property type="match status" value="1"/>
</dbReference>
<feature type="compositionally biased region" description="Polar residues" evidence="14">
    <location>
        <begin position="601"/>
        <end position="620"/>
    </location>
</feature>
<feature type="region of interest" description="Disordered" evidence="14">
    <location>
        <begin position="555"/>
        <end position="588"/>
    </location>
</feature>
<evidence type="ECO:0000259" key="15">
    <source>
        <dbReference type="PROSITE" id="PS50178"/>
    </source>
</evidence>
<organism evidence="18">
    <name type="scientific">Leptosphaeria maculans (strain JN3 / isolate v23.1.3 / race Av1-4-5-6-7-8)</name>
    <name type="common">Blackleg fungus</name>
    <name type="synonym">Phoma lingam</name>
    <dbReference type="NCBI Taxonomy" id="985895"/>
    <lineage>
        <taxon>Eukaryota</taxon>
        <taxon>Fungi</taxon>
        <taxon>Dikarya</taxon>
        <taxon>Ascomycota</taxon>
        <taxon>Pezizomycotina</taxon>
        <taxon>Dothideomycetes</taxon>
        <taxon>Pleosporomycetidae</taxon>
        <taxon>Pleosporales</taxon>
        <taxon>Pleosporineae</taxon>
        <taxon>Leptosphaeriaceae</taxon>
        <taxon>Plenodomus</taxon>
        <taxon>Plenodomus lingam/Leptosphaeria maculans species complex</taxon>
    </lineage>
</organism>
<evidence type="ECO:0000256" key="13">
    <source>
        <dbReference type="PROSITE-ProRule" id="PRU00091"/>
    </source>
</evidence>
<dbReference type="Gene3D" id="1.20.5.1940">
    <property type="match status" value="1"/>
</dbReference>
<dbReference type="InParanoid" id="E4ZXS6"/>
<dbReference type="GO" id="GO:0010008">
    <property type="term" value="C:endosome membrane"/>
    <property type="evidence" value="ECO:0007669"/>
    <property type="project" value="UniProtKB-SubCell"/>
</dbReference>
<dbReference type="Pfam" id="PF02809">
    <property type="entry name" value="UIM"/>
    <property type="match status" value="2"/>
</dbReference>
<evidence type="ECO:0000256" key="5">
    <source>
        <dbReference type="ARBA" id="ARBA00017753"/>
    </source>
</evidence>
<dbReference type="InterPro" id="IPR017455">
    <property type="entry name" value="Znf_FYVE-rel"/>
</dbReference>
<keyword evidence="9 13" id="KW-0863">Zinc-finger</keyword>
<dbReference type="CDD" id="cd21385">
    <property type="entry name" value="GAT_Vps27"/>
    <property type="match status" value="1"/>
</dbReference>
<dbReference type="CDD" id="cd16979">
    <property type="entry name" value="VHS_Vps27"/>
    <property type="match status" value="1"/>
</dbReference>
<evidence type="ECO:0000256" key="12">
    <source>
        <dbReference type="PIRNR" id="PIRNR036956"/>
    </source>
</evidence>
<dbReference type="InterPro" id="IPR049425">
    <property type="entry name" value="Vps27_GAT-like"/>
</dbReference>
<dbReference type="PROSITE" id="PS50178">
    <property type="entry name" value="ZF_FYVE"/>
    <property type="match status" value="1"/>
</dbReference>
<dbReference type="HOGENOM" id="CLU_011862_1_0_1"/>
<feature type="region of interest" description="Disordered" evidence="14">
    <location>
        <begin position="386"/>
        <end position="414"/>
    </location>
</feature>
<dbReference type="InterPro" id="IPR002014">
    <property type="entry name" value="VHS_dom"/>
</dbReference>
<evidence type="ECO:0000256" key="1">
    <source>
        <dbReference type="ARBA" id="ARBA00003067"/>
    </source>
</evidence>
<dbReference type="PROSITE" id="PS50179">
    <property type="entry name" value="VHS"/>
    <property type="match status" value="1"/>
</dbReference>
<evidence type="ECO:0000256" key="10">
    <source>
        <dbReference type="ARBA" id="ARBA00022833"/>
    </source>
</evidence>
<dbReference type="GO" id="GO:0032266">
    <property type="term" value="F:phosphatidylinositol-3-phosphate binding"/>
    <property type="evidence" value="ECO:0007669"/>
    <property type="project" value="TreeGrafter"/>
</dbReference>
<dbReference type="InterPro" id="IPR017073">
    <property type="entry name" value="HGS/VPS27"/>
</dbReference>
<accession>E4ZXS6</accession>
<dbReference type="InterPro" id="IPR008942">
    <property type="entry name" value="ENTH_VHS"/>
</dbReference>
<feature type="compositionally biased region" description="Polar residues" evidence="14">
    <location>
        <begin position="387"/>
        <end position="405"/>
    </location>
</feature>
<evidence type="ECO:0000313" key="17">
    <source>
        <dbReference type="EMBL" id="CBX96171.1"/>
    </source>
</evidence>
<feature type="compositionally biased region" description="Low complexity" evidence="14">
    <location>
        <begin position="627"/>
        <end position="661"/>
    </location>
</feature>
<dbReference type="GO" id="GO:0043130">
    <property type="term" value="F:ubiquitin binding"/>
    <property type="evidence" value="ECO:0007669"/>
    <property type="project" value="InterPro"/>
</dbReference>
<proteinExistence type="inferred from homology"/>
<reference evidence="18" key="1">
    <citation type="journal article" date="2011" name="Nat. Commun.">
        <title>Effector diversification within compartments of the Leptosphaeria maculans genome affected by Repeat-Induced Point mutations.</title>
        <authorList>
            <person name="Rouxel T."/>
            <person name="Grandaubert J."/>
            <person name="Hane J.K."/>
            <person name="Hoede C."/>
            <person name="van de Wouw A.P."/>
            <person name="Couloux A."/>
            <person name="Dominguez V."/>
            <person name="Anthouard V."/>
            <person name="Bally P."/>
            <person name="Bourras S."/>
            <person name="Cozijnsen A.J."/>
            <person name="Ciuffetti L.M."/>
            <person name="Degrave A."/>
            <person name="Dilmaghani A."/>
            <person name="Duret L."/>
            <person name="Fudal I."/>
            <person name="Goodwin S.B."/>
            <person name="Gout L."/>
            <person name="Glaser N."/>
            <person name="Linglin J."/>
            <person name="Kema G.H.J."/>
            <person name="Lapalu N."/>
            <person name="Lawrence C.B."/>
            <person name="May K."/>
            <person name="Meyer M."/>
            <person name="Ollivier B."/>
            <person name="Poulain J."/>
            <person name="Schoch C.L."/>
            <person name="Simon A."/>
            <person name="Spatafora J.W."/>
            <person name="Stachowiak A."/>
            <person name="Turgeon B.G."/>
            <person name="Tyler B.M."/>
            <person name="Vincent D."/>
            <person name="Weissenbach J."/>
            <person name="Amselem J."/>
            <person name="Quesneville H."/>
            <person name="Oliver R.P."/>
            <person name="Wincker P."/>
            <person name="Balesdent M.-H."/>
            <person name="Howlett B.J."/>
        </authorList>
    </citation>
    <scope>NUCLEOTIDE SEQUENCE [LARGE SCALE GENOMIC DNA]</scope>
    <source>
        <strain evidence="18">JN3 / isolate v23.1.3 / race Av1-4-5-6-7-8</strain>
    </source>
</reference>
<dbReference type="AlphaFoldDB" id="E4ZXS6"/>
<dbReference type="GO" id="GO:0008270">
    <property type="term" value="F:zinc ion binding"/>
    <property type="evidence" value="ECO:0007669"/>
    <property type="project" value="UniProtKB-KW"/>
</dbReference>
<dbReference type="SMART" id="SM00726">
    <property type="entry name" value="UIM"/>
    <property type="match status" value="2"/>
</dbReference>
<dbReference type="Pfam" id="PF21356">
    <property type="entry name" value="Vps27_GAT-like"/>
    <property type="match status" value="1"/>
</dbReference>
<dbReference type="Pfam" id="PF01363">
    <property type="entry name" value="FYVE"/>
    <property type="match status" value="1"/>
</dbReference>
<evidence type="ECO:0000256" key="4">
    <source>
        <dbReference type="ARBA" id="ARBA00011446"/>
    </source>
</evidence>
<dbReference type="Proteomes" id="UP000002668">
    <property type="component" value="Genome"/>
</dbReference>
<dbReference type="PANTHER" id="PTHR47794:SF1">
    <property type="entry name" value="VACUOLAR PROTEIN SORTING-ASSOCIATED PROTEIN 27"/>
    <property type="match status" value="1"/>
</dbReference>
<feature type="region of interest" description="Disordered" evidence="14">
    <location>
        <begin position="434"/>
        <end position="456"/>
    </location>
</feature>
<evidence type="ECO:0000259" key="16">
    <source>
        <dbReference type="PROSITE" id="PS50179"/>
    </source>
</evidence>
<dbReference type="GO" id="GO:0043328">
    <property type="term" value="P:protein transport to vacuole involved in ubiquitin-dependent protein catabolic process via the multivesicular body sorting pathway"/>
    <property type="evidence" value="ECO:0007669"/>
    <property type="project" value="TreeGrafter"/>
</dbReference>
<keyword evidence="7" id="KW-0677">Repeat</keyword>
<evidence type="ECO:0000256" key="8">
    <source>
        <dbReference type="ARBA" id="ARBA00022753"/>
    </source>
</evidence>
<gene>
    <name evidence="17" type="ORF">LEMA_P110900.1</name>
</gene>
<dbReference type="InterPro" id="IPR000306">
    <property type="entry name" value="Znf_FYVE"/>
</dbReference>
<keyword evidence="8 12" id="KW-0967">Endosome</keyword>
<dbReference type="SMART" id="SM00064">
    <property type="entry name" value="FYVE"/>
    <property type="match status" value="1"/>
</dbReference>
<protein>
    <recommendedName>
        <fullName evidence="5 12">Vacuolar protein sorting-associated protein 27</fullName>
    </recommendedName>
</protein>
<dbReference type="CDD" id="cd15735">
    <property type="entry name" value="FYVE_spVPS27p_like"/>
    <property type="match status" value="1"/>
</dbReference>
<dbReference type="InterPro" id="IPR003903">
    <property type="entry name" value="UIM_dom"/>
</dbReference>
<feature type="region of interest" description="Disordered" evidence="14">
    <location>
        <begin position="601"/>
        <end position="851"/>
    </location>
</feature>
<dbReference type="SUPFAM" id="SSF57903">
    <property type="entry name" value="FYVE/PHD zinc finger"/>
    <property type="match status" value="1"/>
</dbReference>
<feature type="compositionally biased region" description="Polar residues" evidence="14">
    <location>
        <begin position="705"/>
        <end position="727"/>
    </location>
</feature>
<keyword evidence="18" id="KW-1185">Reference proteome</keyword>
<comment type="subcellular location">
    <subcellularLocation>
        <location evidence="2 12">Endosome membrane</location>
        <topology evidence="2 12">Peripheral membrane protein</topology>
        <orientation evidence="2 12">Cytoplasmic side</orientation>
    </subcellularLocation>
</comment>
<dbReference type="Gene3D" id="3.30.40.10">
    <property type="entry name" value="Zinc/RING finger domain, C3HC4 (zinc finger)"/>
    <property type="match status" value="1"/>
</dbReference>
<dbReference type="OMA" id="DQQCSAK"/>
<dbReference type="VEuPathDB" id="FungiDB:LEMA_P110900.1"/>
<dbReference type="PIRSF" id="PIRSF036956">
    <property type="entry name" value="Hrs_Vps27"/>
    <property type="match status" value="1"/>
</dbReference>
<keyword evidence="6" id="KW-0479">Metal-binding</keyword>
<sequence>MRVMRVAVLLRLGGGAAPSFLSHSSSETSAKPFIMPWPWPREVQRPVQHKARRLPYCTDYTVHAYQREPPTNTTSLRSNLPFPPPTLHIQSQPPKPSLSHSLAPTMASWFGSSTTSALDEQIERATSSSLEDMPLNLEISDVIRSKTVQPKDAMRALKKRIGHKNPNVQLATLNLTDTCVKNGGAHFIQEIASREFLDNMTSLLRAPPTIAPNHDVKGKMLELIQSWATAAEGRSNLGYINEVYRSLQREGFNFPPKEDIASSMLDSSAPPEWIDSDVCMRCRTPFTFTNRKHHCRNCGNVFCGACSSKTIPLPHLGIMDPVRVDDGCYERLTDRSRGVPLSRPFDVAKPQKTLYQSSMQPRSARVEDSFDADLKRALEMSLEEVKNSASTGFVPQSQSKSANGTTKKDTEEEEDADLAAAIAASLADMEEQKKKYADTFRQQTSTSNGTDPFVAPKNDYELTPVESENINLFSTLVDRLQHQPPGTVLREPQIQELYESIGKLRPKLARSYGETMSKHETLLDLHAKLSTVVRYYDRMLEERLSSTYNQPNAMYGLPAPAQRPTSNLYPSIQSGHAVSTTGEDYYSSTTAHGREYARQQPQYNASHQSASQHSYPQYDQRTPLPPQSYDQPHDQPQQPYPNLSHQPQPQQQQSSTPYHQSASPELQRQVSTQHYSSQSSAYPSQAPPSNVSDAESASFYYGENNAAQQTLQRAQSYTSQPSHQPQLPLSHPEQPATAWQNPPYPQQDQPPNWQPQSPQQDQSQPPPQQLQQHQHQQQTPSHQPPQQAPSQQPQQQQFWQQHQQAPQQQQSSAWQSAPYATGGYGPESFPSAPQNQFPVQQKVVEEPLIDL</sequence>
<evidence type="ECO:0000256" key="7">
    <source>
        <dbReference type="ARBA" id="ARBA00022737"/>
    </source>
</evidence>
<evidence type="ECO:0000256" key="6">
    <source>
        <dbReference type="ARBA" id="ARBA00022723"/>
    </source>
</evidence>
<comment type="function">
    <text evidence="1 12">Component of the ESCRT-0 complex which is the sorting receptor for ubiquitinated cargo proteins at the multivesicular body (MVB) and recruits ESCRT-I to the MVB outer membrane.</text>
</comment>
<dbReference type="EMBL" id="FP929128">
    <property type="protein sequence ID" value="CBX96171.1"/>
    <property type="molecule type" value="Genomic_DNA"/>
</dbReference>
<name>E4ZXS6_LEPMJ</name>
<dbReference type="GO" id="GO:0006623">
    <property type="term" value="P:protein targeting to vacuole"/>
    <property type="evidence" value="ECO:0007669"/>
    <property type="project" value="TreeGrafter"/>
</dbReference>
<feature type="compositionally biased region" description="Low complexity" evidence="14">
    <location>
        <begin position="746"/>
        <end position="781"/>
    </location>
</feature>
<evidence type="ECO:0000256" key="11">
    <source>
        <dbReference type="ARBA" id="ARBA00023136"/>
    </source>
</evidence>
<comment type="subunit">
    <text evidence="4 12">Component of the ESCRT-0 complex composed of HSE1 and VPS27.</text>
</comment>
<dbReference type="FunCoup" id="E4ZXS6">
    <property type="interactions" value="92"/>
</dbReference>
<dbReference type="Gene3D" id="1.25.40.90">
    <property type="match status" value="1"/>
</dbReference>
<dbReference type="InterPro" id="IPR013083">
    <property type="entry name" value="Znf_RING/FYVE/PHD"/>
</dbReference>
<evidence type="ECO:0000313" key="18">
    <source>
        <dbReference type="Proteomes" id="UP000002668"/>
    </source>
</evidence>
<feature type="domain" description="VHS" evidence="16">
    <location>
        <begin position="131"/>
        <end position="255"/>
    </location>
</feature>
<feature type="compositionally biased region" description="Low complexity" evidence="14">
    <location>
        <begin position="788"/>
        <end position="818"/>
    </location>
</feature>
<dbReference type="FunFam" id="1.20.5.1940:FF:000001">
    <property type="entry name" value="Vacuolar protein sorting-associated protein 27"/>
    <property type="match status" value="1"/>
</dbReference>
<dbReference type="eggNOG" id="KOG1818">
    <property type="taxonomic scope" value="Eukaryota"/>
</dbReference>
<dbReference type="FunFam" id="1.25.40.90:FF:000031">
    <property type="entry name" value="Vacuolar protein sorting-associated protein 27"/>
    <property type="match status" value="1"/>
</dbReference>
<feature type="compositionally biased region" description="Polar residues" evidence="14">
    <location>
        <begin position="440"/>
        <end position="450"/>
    </location>
</feature>
<dbReference type="OrthoDB" id="957735at2759"/>
<dbReference type="GO" id="GO:0033565">
    <property type="term" value="C:ESCRT-0 complex"/>
    <property type="evidence" value="ECO:0007669"/>
    <property type="project" value="TreeGrafter"/>
</dbReference>
<evidence type="ECO:0000256" key="3">
    <source>
        <dbReference type="ARBA" id="ARBA00008597"/>
    </source>
</evidence>
<dbReference type="STRING" id="985895.E4ZXS6"/>
<dbReference type="SMART" id="SM00288">
    <property type="entry name" value="VHS"/>
    <property type="match status" value="1"/>
</dbReference>
<comment type="similarity">
    <text evidence="3 12">Belongs to the VPS27 family.</text>
</comment>